<dbReference type="PROSITE" id="PS00108">
    <property type="entry name" value="PROTEIN_KINASE_ST"/>
    <property type="match status" value="1"/>
</dbReference>
<dbReference type="EMBL" id="FNCN01000015">
    <property type="protein sequence ID" value="SDH39718.1"/>
    <property type="molecule type" value="Genomic_DNA"/>
</dbReference>
<dbReference type="SUPFAM" id="SSF56112">
    <property type="entry name" value="Protein kinase-like (PK-like)"/>
    <property type="match status" value="1"/>
</dbReference>
<keyword evidence="3 7" id="KW-0418">Kinase</keyword>
<dbReference type="InterPro" id="IPR011009">
    <property type="entry name" value="Kinase-like_dom_sf"/>
</dbReference>
<keyword evidence="1" id="KW-0808">Transferase</keyword>
<dbReference type="RefSeq" id="WP_093171492.1">
    <property type="nucleotide sequence ID" value="NZ_FNCN01000015.1"/>
</dbReference>
<evidence type="ECO:0000256" key="1">
    <source>
        <dbReference type="ARBA" id="ARBA00022679"/>
    </source>
</evidence>
<dbReference type="Pfam" id="PF00069">
    <property type="entry name" value="Pkinase"/>
    <property type="match status" value="1"/>
</dbReference>
<feature type="compositionally biased region" description="Basic and acidic residues" evidence="5">
    <location>
        <begin position="470"/>
        <end position="480"/>
    </location>
</feature>
<name>A0A1G8C339_9ACTN</name>
<dbReference type="GO" id="GO:0005524">
    <property type="term" value="F:ATP binding"/>
    <property type="evidence" value="ECO:0007669"/>
    <property type="project" value="UniProtKB-KW"/>
</dbReference>
<keyword evidence="8" id="KW-1185">Reference proteome</keyword>
<feature type="domain" description="Protein kinase" evidence="6">
    <location>
        <begin position="13"/>
        <end position="264"/>
    </location>
</feature>
<evidence type="ECO:0000256" key="4">
    <source>
        <dbReference type="ARBA" id="ARBA00022840"/>
    </source>
</evidence>
<dbReference type="Gene3D" id="1.10.510.10">
    <property type="entry name" value="Transferase(Phosphotransferase) domain 1"/>
    <property type="match status" value="1"/>
</dbReference>
<dbReference type="InterPro" id="IPR008271">
    <property type="entry name" value="Ser/Thr_kinase_AS"/>
</dbReference>
<evidence type="ECO:0000259" key="6">
    <source>
        <dbReference type="PROSITE" id="PS50011"/>
    </source>
</evidence>
<dbReference type="STRING" id="504805.SAMN05421505_11539"/>
<evidence type="ECO:0000313" key="7">
    <source>
        <dbReference type="EMBL" id="SDH39718.1"/>
    </source>
</evidence>
<dbReference type="PROSITE" id="PS50011">
    <property type="entry name" value="PROTEIN_KINASE_DOM"/>
    <property type="match status" value="1"/>
</dbReference>
<dbReference type="InterPro" id="IPR000719">
    <property type="entry name" value="Prot_kinase_dom"/>
</dbReference>
<dbReference type="Proteomes" id="UP000198923">
    <property type="component" value="Unassembled WGS sequence"/>
</dbReference>
<evidence type="ECO:0000313" key="8">
    <source>
        <dbReference type="Proteomes" id="UP000198923"/>
    </source>
</evidence>
<feature type="compositionally biased region" description="Low complexity" evidence="5">
    <location>
        <begin position="400"/>
        <end position="440"/>
    </location>
</feature>
<dbReference type="CDD" id="cd14014">
    <property type="entry name" value="STKc_PknB_like"/>
    <property type="match status" value="1"/>
</dbReference>
<proteinExistence type="predicted"/>
<feature type="compositionally biased region" description="Pro residues" evidence="5">
    <location>
        <begin position="491"/>
        <end position="506"/>
    </location>
</feature>
<evidence type="ECO:0000256" key="3">
    <source>
        <dbReference type="ARBA" id="ARBA00022777"/>
    </source>
</evidence>
<reference evidence="7 8" key="1">
    <citation type="submission" date="2016-10" db="EMBL/GenBank/DDBJ databases">
        <authorList>
            <person name="de Groot N.N."/>
        </authorList>
    </citation>
    <scope>NUCLEOTIDE SEQUENCE [LARGE SCALE GENOMIC DNA]</scope>
    <source>
        <strain evidence="7 8">CPCC 201354</strain>
    </source>
</reference>
<keyword evidence="7" id="KW-0723">Serine/threonine-protein kinase</keyword>
<feature type="region of interest" description="Disordered" evidence="5">
    <location>
        <begin position="351"/>
        <end position="526"/>
    </location>
</feature>
<keyword evidence="2" id="KW-0547">Nucleotide-binding</keyword>
<feature type="compositionally biased region" description="Acidic residues" evidence="5">
    <location>
        <begin position="374"/>
        <end position="384"/>
    </location>
</feature>
<dbReference type="OrthoDB" id="4716121at2"/>
<accession>A0A1G8C339</accession>
<dbReference type="PRINTS" id="PR01217">
    <property type="entry name" value="PRICHEXTENSN"/>
</dbReference>
<organism evidence="7 8">
    <name type="scientific">Sinosporangium album</name>
    <dbReference type="NCBI Taxonomy" id="504805"/>
    <lineage>
        <taxon>Bacteria</taxon>
        <taxon>Bacillati</taxon>
        <taxon>Actinomycetota</taxon>
        <taxon>Actinomycetes</taxon>
        <taxon>Streptosporangiales</taxon>
        <taxon>Streptosporangiaceae</taxon>
        <taxon>Sinosporangium</taxon>
    </lineage>
</organism>
<dbReference type="PANTHER" id="PTHR43289">
    <property type="entry name" value="MITOGEN-ACTIVATED PROTEIN KINASE KINASE KINASE 20-RELATED"/>
    <property type="match status" value="1"/>
</dbReference>
<feature type="compositionally biased region" description="Polar residues" evidence="5">
    <location>
        <begin position="351"/>
        <end position="362"/>
    </location>
</feature>
<evidence type="ECO:0000256" key="5">
    <source>
        <dbReference type="SAM" id="MobiDB-lite"/>
    </source>
</evidence>
<dbReference type="GO" id="GO:0004674">
    <property type="term" value="F:protein serine/threonine kinase activity"/>
    <property type="evidence" value="ECO:0007669"/>
    <property type="project" value="UniProtKB-KW"/>
</dbReference>
<gene>
    <name evidence="7" type="ORF">SAMN05421505_11539</name>
</gene>
<feature type="compositionally biased region" description="Polar residues" evidence="5">
    <location>
        <begin position="517"/>
        <end position="526"/>
    </location>
</feature>
<evidence type="ECO:0000256" key="2">
    <source>
        <dbReference type="ARBA" id="ARBA00022741"/>
    </source>
</evidence>
<keyword evidence="4" id="KW-0067">ATP-binding</keyword>
<sequence>MYGTPTHWRVPGYTEIRELGTGAAGRVVMAMRDHDGAHVAIKYLSEQLRIDVGFVASFRHEARLLAALDSPYSARLHEYVETGDGAAIVMELVDGVALRAILSSEGPTGPEAALTVLKGSLLGLAAAHGAGLVHRDFKPENVIVEAGGTSKLVDFGIAVRAGDGNTPAGTPPYMAPEQWAGAPAGPATDVYAATIVFYECLTGARPFRGQNIAALARQHQSSPPPIEEVPQPLRGLVERGMAKHPIERPPSAEAFLSELEEVALAGYGTDWEERGRARLAGLAGLLALLFPMPPQQAAETSTAITHTTLEGAGGAPATGLAVKIAIGVGCAALIVGVTTTVVVNFSEGTALQSQTSTLTPSAPATGDAFGDSPEMPDEPSDTPEDLSPTTDPGLEPTVGPSAVSSVVPVADRPGGPSSAPSPAPSTGTPSPSRTASTAPPTRTPRPERTRATPTAAPTEEAGETGNLNPDRPEPGRRTEEPEPTPTATRTPPRPTPPPTTTPPAPTPTDSGGGTESPAPTGSVSSSASAIALGLMTSLTLPVTIAVRRVSGRHRKRR</sequence>
<protein>
    <submittedName>
        <fullName evidence="7">Serine/threonine protein kinase</fullName>
    </submittedName>
</protein>
<dbReference type="PANTHER" id="PTHR43289:SF34">
    <property type="entry name" value="SERINE_THREONINE-PROTEIN KINASE YBDM-RELATED"/>
    <property type="match status" value="1"/>
</dbReference>
<dbReference type="AlphaFoldDB" id="A0A1G8C339"/>